<dbReference type="RefSeq" id="WP_125145506.1">
    <property type="nucleotide sequence ID" value="NZ_JAPZLT010000016.1"/>
</dbReference>
<dbReference type="AlphaFoldDB" id="A0A9X3KI70"/>
<proteinExistence type="predicted"/>
<gene>
    <name evidence="2" type="ORF">O9X94_23485</name>
</gene>
<dbReference type="EMBL" id="JAPZLT010000016">
    <property type="protein sequence ID" value="MCZ7912300.1"/>
    <property type="molecule type" value="Genomic_DNA"/>
</dbReference>
<feature type="compositionally biased region" description="Pro residues" evidence="1">
    <location>
        <begin position="517"/>
        <end position="527"/>
    </location>
</feature>
<dbReference type="Proteomes" id="UP001151309">
    <property type="component" value="Unassembled WGS sequence"/>
</dbReference>
<feature type="region of interest" description="Disordered" evidence="1">
    <location>
        <begin position="514"/>
        <end position="556"/>
    </location>
</feature>
<keyword evidence="3" id="KW-1185">Reference proteome</keyword>
<evidence type="ECO:0000313" key="2">
    <source>
        <dbReference type="EMBL" id="MCZ7912300.1"/>
    </source>
</evidence>
<name>A0A9X3KI70_9HYPH</name>
<feature type="compositionally biased region" description="Low complexity" evidence="1">
    <location>
        <begin position="528"/>
        <end position="556"/>
    </location>
</feature>
<accession>A0A9X3KI70</accession>
<reference evidence="2" key="1">
    <citation type="submission" date="2022-12" db="EMBL/GenBank/DDBJ databases">
        <title>Draft genome sequences of 22 rhizogenic Agrobacterium biovar 1 strains, the causative agent of hairy root disease.</title>
        <authorList>
            <person name="Kim N."/>
            <person name="Vargas P."/>
            <person name="Rediers H."/>
        </authorList>
    </citation>
    <scope>NUCLEOTIDE SEQUENCE</scope>
    <source>
        <strain evidence="2">ST07.17.026</strain>
    </source>
</reference>
<evidence type="ECO:0000313" key="3">
    <source>
        <dbReference type="Proteomes" id="UP001151309"/>
    </source>
</evidence>
<sequence>MGKAVKKEPILSVLDQYKNQFRSVIDAADAFENHDSEGQKLLYAALEKLFEFGEEIRCDMSVFEEFLDERGKTLSKVTKENPYNALTELVFSEDRSKSWRSEISNVLRLASEIKGKTPLSQWLAEGGGVSGRYKDAVDHFARPAATKAQKLRSSRLDMITSELKQSRIVTEALPGVALADGFHRSLLFSQGGQTFLVHVRDEDDQKIIDKYLLEVAGNRKPDDHPLAGRPLYHLFRALDLIVGTCKPSNTGKLQLIAIWNEATEGVSVTKLRFLSDAYSFTSATLTLANALPELDGRGQLALELSDAETFRQLFQHDCQWRVLVDDEHISVVDDAKSQTRLTLRPIADYTDAGLRQGAKLGQRTRHFQATCAGMKASASNLDMAKALFKRANGAQLAADPTPKRLQWLSNGTTLEAGFTSAQGYSGLSYPFLDFAAPANALDAQMELSLADMAALWKTTSAYGEDLAGYIADSDVADAAFCIDHTFEGGDHFEYVSPMVLGVSMARTQVCEDFIATPVPPPPSPMRPSGPKGGSRSKSPVSGKTAASSTSVAPSSTPRLRNFKLIDKNRRAKTSFPAAPSSSGRAFGAFITSCLPDDAEHRADRKFDFEWQLEWWRRMTDIPVHVIASNWTDKEVAASKELTLLSEHGGDITRVGPRILIENRIDCLKRLYASDFDWGIIMDDDAVLMQAESHNSSYRLFAEMAANGKDAYGGVDVFAPIYGRKAPFSKELNTPGNPYTNNHVFKKSTDLKGSMIVVRNFEKEGRKPLLPDPSFRTHGEDTYLVLQAVSLGYSSMTCWNMVLEELSGESTFANGDDDRTKKMRKGHELLVEKFGQLGLRMKAGSHSLDKKEFEAACWGAKPKRIEVAKPL</sequence>
<comment type="caution">
    <text evidence="2">The sequence shown here is derived from an EMBL/GenBank/DDBJ whole genome shotgun (WGS) entry which is preliminary data.</text>
</comment>
<evidence type="ECO:0000256" key="1">
    <source>
        <dbReference type="SAM" id="MobiDB-lite"/>
    </source>
</evidence>
<protein>
    <submittedName>
        <fullName evidence="2">Uncharacterized protein</fullName>
    </submittedName>
</protein>
<organism evidence="2 3">
    <name type="scientific">Agrobacterium leguminum</name>
    <dbReference type="NCBI Taxonomy" id="2792015"/>
    <lineage>
        <taxon>Bacteria</taxon>
        <taxon>Pseudomonadati</taxon>
        <taxon>Pseudomonadota</taxon>
        <taxon>Alphaproteobacteria</taxon>
        <taxon>Hyphomicrobiales</taxon>
        <taxon>Rhizobiaceae</taxon>
        <taxon>Rhizobium/Agrobacterium group</taxon>
        <taxon>Agrobacterium</taxon>
    </lineage>
</organism>